<dbReference type="PANTHER" id="PTHR18968">
    <property type="entry name" value="THIAMINE PYROPHOSPHATE ENZYMES"/>
    <property type="match status" value="1"/>
</dbReference>
<protein>
    <submittedName>
        <fullName evidence="7">Acetolactate synthase</fullName>
    </submittedName>
</protein>
<dbReference type="RefSeq" id="WP_056996031.1">
    <property type="nucleotide sequence ID" value="NZ_AYYR01000009.1"/>
</dbReference>
<reference evidence="7 8" key="1">
    <citation type="journal article" date="2015" name="Genome Announc.">
        <title>Expanding the biotechnology potential of lactobacilli through comparative genomics of 213 strains and associated genera.</title>
        <authorList>
            <person name="Sun Z."/>
            <person name="Harris H.M."/>
            <person name="McCann A."/>
            <person name="Guo C."/>
            <person name="Argimon S."/>
            <person name="Zhang W."/>
            <person name="Yang X."/>
            <person name="Jeffery I.B."/>
            <person name="Cooney J.C."/>
            <person name="Kagawa T.F."/>
            <person name="Liu W."/>
            <person name="Song Y."/>
            <person name="Salvetti E."/>
            <person name="Wrobel A."/>
            <person name="Rasinkangas P."/>
            <person name="Parkhill J."/>
            <person name="Rea M.C."/>
            <person name="O'Sullivan O."/>
            <person name="Ritari J."/>
            <person name="Douillard F.P."/>
            <person name="Paul Ross R."/>
            <person name="Yang R."/>
            <person name="Briner A.E."/>
            <person name="Felis G.E."/>
            <person name="de Vos W.M."/>
            <person name="Barrangou R."/>
            <person name="Klaenhammer T.R."/>
            <person name="Caufield P.W."/>
            <person name="Cui Y."/>
            <person name="Zhang H."/>
            <person name="O'Toole P.W."/>
        </authorList>
    </citation>
    <scope>NUCLEOTIDE SEQUENCE [LARGE SCALE GENOMIC DNA]</scope>
    <source>
        <strain evidence="7 8">DSM 20515</strain>
    </source>
</reference>
<evidence type="ECO:0000259" key="5">
    <source>
        <dbReference type="Pfam" id="PF02775"/>
    </source>
</evidence>
<feature type="domain" description="Thiamine pyrophosphate enzyme TPP-binding" evidence="5">
    <location>
        <begin position="392"/>
        <end position="538"/>
    </location>
</feature>
<evidence type="ECO:0000259" key="6">
    <source>
        <dbReference type="Pfam" id="PF02776"/>
    </source>
</evidence>
<dbReference type="Pfam" id="PF00205">
    <property type="entry name" value="TPP_enzyme_M"/>
    <property type="match status" value="1"/>
</dbReference>
<dbReference type="STRING" id="33960.TY91_02155"/>
<dbReference type="InterPro" id="IPR012782">
    <property type="entry name" value="Acetolactate_synth_catblc"/>
</dbReference>
<dbReference type="InterPro" id="IPR029061">
    <property type="entry name" value="THDP-binding"/>
</dbReference>
<dbReference type="PROSITE" id="PS00187">
    <property type="entry name" value="TPP_ENZYMES"/>
    <property type="match status" value="1"/>
</dbReference>
<dbReference type="InterPro" id="IPR011766">
    <property type="entry name" value="TPP_enzyme_TPP-bd"/>
</dbReference>
<organism evidence="7 8">
    <name type="scientific">Secundilactobacillus collinoides DSM 20515 = JCM 1123</name>
    <dbReference type="NCBI Taxonomy" id="1423733"/>
    <lineage>
        <taxon>Bacteria</taxon>
        <taxon>Bacillati</taxon>
        <taxon>Bacillota</taxon>
        <taxon>Bacilli</taxon>
        <taxon>Lactobacillales</taxon>
        <taxon>Lactobacillaceae</taxon>
        <taxon>Secundilactobacillus</taxon>
    </lineage>
</organism>
<dbReference type="InterPro" id="IPR029035">
    <property type="entry name" value="DHS-like_NAD/FAD-binding_dom"/>
</dbReference>
<dbReference type="SUPFAM" id="SSF52518">
    <property type="entry name" value="Thiamin diphosphate-binding fold (THDP-binding)"/>
    <property type="match status" value="2"/>
</dbReference>
<dbReference type="InterPro" id="IPR012001">
    <property type="entry name" value="Thiamin_PyroP_enz_TPP-bd_dom"/>
</dbReference>
<dbReference type="Pfam" id="PF02776">
    <property type="entry name" value="TPP_enzyme_N"/>
    <property type="match status" value="1"/>
</dbReference>
<accession>A0A0R2BFL4</accession>
<dbReference type="CDD" id="cd07035">
    <property type="entry name" value="TPP_PYR_POX_like"/>
    <property type="match status" value="1"/>
</dbReference>
<dbReference type="GO" id="GO:0030976">
    <property type="term" value="F:thiamine pyrophosphate binding"/>
    <property type="evidence" value="ECO:0007669"/>
    <property type="project" value="InterPro"/>
</dbReference>
<dbReference type="Gene3D" id="3.40.50.1220">
    <property type="entry name" value="TPP-binding domain"/>
    <property type="match status" value="1"/>
</dbReference>
<dbReference type="GO" id="GO:0009099">
    <property type="term" value="P:L-valine biosynthetic process"/>
    <property type="evidence" value="ECO:0007669"/>
    <property type="project" value="TreeGrafter"/>
</dbReference>
<dbReference type="Proteomes" id="UP000051845">
    <property type="component" value="Unassembled WGS sequence"/>
</dbReference>
<dbReference type="Pfam" id="PF02775">
    <property type="entry name" value="TPP_enzyme_C"/>
    <property type="match status" value="1"/>
</dbReference>
<dbReference type="EMBL" id="AYYR01000009">
    <property type="protein sequence ID" value="KRM77664.1"/>
    <property type="molecule type" value="Genomic_DNA"/>
</dbReference>
<dbReference type="PANTHER" id="PTHR18968:SF129">
    <property type="entry name" value="ACETOLACTATE SYNTHASE"/>
    <property type="match status" value="1"/>
</dbReference>
<dbReference type="FunFam" id="3.40.50.970:FF:000007">
    <property type="entry name" value="Acetolactate synthase"/>
    <property type="match status" value="1"/>
</dbReference>
<dbReference type="GO" id="GO:0003984">
    <property type="term" value="F:acetolactate synthase activity"/>
    <property type="evidence" value="ECO:0007669"/>
    <property type="project" value="InterPro"/>
</dbReference>
<gene>
    <name evidence="7" type="ORF">FC82_GL003033</name>
</gene>
<dbReference type="Gene3D" id="3.40.50.970">
    <property type="match status" value="2"/>
</dbReference>
<dbReference type="GO" id="GO:0034077">
    <property type="term" value="P:butanediol metabolic process"/>
    <property type="evidence" value="ECO:0007669"/>
    <property type="project" value="InterPro"/>
</dbReference>
<dbReference type="InterPro" id="IPR000399">
    <property type="entry name" value="TPP-bd_CS"/>
</dbReference>
<dbReference type="GO" id="GO:0005948">
    <property type="term" value="C:acetolactate synthase complex"/>
    <property type="evidence" value="ECO:0007669"/>
    <property type="project" value="TreeGrafter"/>
</dbReference>
<evidence type="ECO:0000256" key="3">
    <source>
        <dbReference type="RuleBase" id="RU362132"/>
    </source>
</evidence>
<proteinExistence type="inferred from homology"/>
<dbReference type="NCBIfam" id="NF006378">
    <property type="entry name" value="PRK08617.1"/>
    <property type="match status" value="1"/>
</dbReference>
<evidence type="ECO:0000256" key="2">
    <source>
        <dbReference type="ARBA" id="ARBA00023052"/>
    </source>
</evidence>
<dbReference type="AlphaFoldDB" id="A0A0R2BFL4"/>
<feature type="domain" description="Thiamine pyrophosphate enzyme central" evidence="4">
    <location>
        <begin position="198"/>
        <end position="330"/>
    </location>
</feature>
<comment type="similarity">
    <text evidence="1 3">Belongs to the TPP enzyme family.</text>
</comment>
<evidence type="ECO:0000313" key="8">
    <source>
        <dbReference type="Proteomes" id="UP000051845"/>
    </source>
</evidence>
<dbReference type="GO" id="GO:0050660">
    <property type="term" value="F:flavin adenine dinucleotide binding"/>
    <property type="evidence" value="ECO:0007669"/>
    <property type="project" value="TreeGrafter"/>
</dbReference>
<feature type="domain" description="Thiamine pyrophosphate enzyme N-terminal TPP-binding" evidence="6">
    <location>
        <begin position="6"/>
        <end position="120"/>
    </location>
</feature>
<evidence type="ECO:0000313" key="7">
    <source>
        <dbReference type="EMBL" id="KRM77664.1"/>
    </source>
</evidence>
<dbReference type="GO" id="GO:0009097">
    <property type="term" value="P:isoleucine biosynthetic process"/>
    <property type="evidence" value="ECO:0007669"/>
    <property type="project" value="TreeGrafter"/>
</dbReference>
<keyword evidence="2 3" id="KW-0786">Thiamine pyrophosphate</keyword>
<dbReference type="GO" id="GO:0000287">
    <property type="term" value="F:magnesium ion binding"/>
    <property type="evidence" value="ECO:0007669"/>
    <property type="project" value="InterPro"/>
</dbReference>
<name>A0A0R2BFL4_SECCO</name>
<dbReference type="NCBIfam" id="TIGR02418">
    <property type="entry name" value="acolac_catab"/>
    <property type="match status" value="1"/>
</dbReference>
<comment type="caution">
    <text evidence="7">The sequence shown here is derived from an EMBL/GenBank/DDBJ whole genome shotgun (WGS) entry which is preliminary data.</text>
</comment>
<dbReference type="InterPro" id="IPR045229">
    <property type="entry name" value="TPP_enz"/>
</dbReference>
<evidence type="ECO:0000256" key="1">
    <source>
        <dbReference type="ARBA" id="ARBA00007812"/>
    </source>
</evidence>
<dbReference type="InterPro" id="IPR012000">
    <property type="entry name" value="Thiamin_PyroP_enz_cen_dom"/>
</dbReference>
<sequence length="558" mass="60195">MVNTNNGSQALIQSMINQQIHYVFGIPGAKVDHLFETLKYNDDVNTPKLIITRNEQDAAFMAAGIGRITGKPGVVAVTSGPGVSNLVTGLMTATSEADPVIALGGQVQRDDLGRLTHQSIASKELMTTAVKRSVEVQHADNLSEAFMNAYQTAVAPKAGATFMSLPADVLSDEATRPVLSTLSSPQIGVASEKSISLLVQKIKQAKLPVILAGMRASTGAVADAIHQLIGKFPIPVVETFQGAGIISKTLEASYFGRVGLFRNQSGDALLKESDLILAVGYDPVEYEARNWHLNSQAEIVNLDEIQPEISADYQPQVVIQANISQSLLALNAALPANLSLSPEVQQRLSQFKQRFDAQRLVPTEAKEGLVHPLEIIKALQQKVTTDTTVTVDVGSHYIWMARYFRSYKPRHLLFSNGMQTLGVALPWAIAAALVRPDKPVVAVAGDGGFMYSSQELETAVRLKLPIVSIVFNDAHYDMVRFQEVAKYGKDAGVTLGPVNFAKLAESMGAKGLSVTDKDQLPAALDEAFATNGPTVIDIPVDYRDNIKLKSDLLPDILD</sequence>
<dbReference type="SUPFAM" id="SSF52467">
    <property type="entry name" value="DHS-like NAD/FAD-binding domain"/>
    <property type="match status" value="1"/>
</dbReference>
<evidence type="ECO:0000259" key="4">
    <source>
        <dbReference type="Pfam" id="PF00205"/>
    </source>
</evidence>
<dbReference type="PATRIC" id="fig|1423733.4.peg.3157"/>